<dbReference type="PATRIC" id="fig|1157951.4.peg.2366"/>
<dbReference type="HOGENOM" id="CLU_634404_0_0_6"/>
<sequence>MDFVNRDDITNYKNKFNAIKKDYDQFIGDNQSVLRVLETEINHLTTSPYVAQYKRNQQLIQWIHSAIYHIEKANKIILKQLSNYSSSLRAFERGKQPFPGAFSHGVIKFDLEFPESVMSELRFTARHAIGQTMDRFTELDKRVSSLSSNSPSSLEKTPVNSPFLESVQVALKVTTLDYLDAYRRQTKLCDKALSDIKHAFKGANSKINKIEALSRKLTAWSARGASKQTGLNKELLLSVGNATKIAIQTQKNNIEILNNHYSNVINALNISRDDNAYLTMGSAELQNYIDSLNELKNNNYISNKLNELKETNVAIHDFMDNATKAYIKKFHREVNSVYSLLKAQQEQLANISEQYLSSRIALLTAYRDDQKMVESKLISSSSQLLSEQISSFEKAPEAMSCFTYATKDNREGASAALKFCMGKTAFCGHGTC</sequence>
<dbReference type="RefSeq" id="WP_014657288.1">
    <property type="nucleotide sequence ID" value="NC_017731.1"/>
</dbReference>
<dbReference type="GeneID" id="93521049"/>
<reference evidence="2" key="2">
    <citation type="submission" date="2012-04" db="EMBL/GenBank/DDBJ databases">
        <title>Complete genome sequence of Providencia stuartii clinical isolate MRSN 2154.</title>
        <authorList>
            <person name="Clifford R.J."/>
            <person name="Hang J."/>
            <person name="Riley M.C."/>
            <person name="Onmus-Leone F."/>
            <person name="Kuschner R.A."/>
            <person name="Lesho E.P."/>
            <person name="Waterman P.E."/>
        </authorList>
    </citation>
    <scope>NUCLEOTIDE SEQUENCE [LARGE SCALE GENOMIC DNA]</scope>
    <source>
        <strain evidence="2">MRSN 2154</strain>
    </source>
</reference>
<evidence type="ECO:0000313" key="1">
    <source>
        <dbReference type="EMBL" id="AFH94202.1"/>
    </source>
</evidence>
<protein>
    <submittedName>
        <fullName evidence="1">Uncharacterized protein</fullName>
    </submittedName>
</protein>
<proteinExistence type="predicted"/>
<dbReference type="KEGG" id="psi:S70_11775"/>
<dbReference type="Proteomes" id="UP000005012">
    <property type="component" value="Chromosome"/>
</dbReference>
<name>A0A140NQH5_PROSM</name>
<reference evidence="1 2" key="1">
    <citation type="journal article" date="2012" name="J. Bacteriol.">
        <title>Complete Genome Sequence of Providencia stuartii Clinical Isolate MRSN 2154.</title>
        <authorList>
            <person name="Clifford R.J."/>
            <person name="Hang J."/>
            <person name="Riley M.C."/>
            <person name="Onmus-Leone F."/>
            <person name="Kuschner R.A."/>
            <person name="Lesho E.P."/>
            <person name="Waterman P.E."/>
        </authorList>
    </citation>
    <scope>NUCLEOTIDE SEQUENCE [LARGE SCALE GENOMIC DNA]</scope>
    <source>
        <strain evidence="1 2">MRSN 2154</strain>
    </source>
</reference>
<evidence type="ECO:0000313" key="2">
    <source>
        <dbReference type="Proteomes" id="UP000005012"/>
    </source>
</evidence>
<organism evidence="1 2">
    <name type="scientific">Providencia stuartii (strain MRSN 2154)</name>
    <dbReference type="NCBI Taxonomy" id="1157951"/>
    <lineage>
        <taxon>Bacteria</taxon>
        <taxon>Pseudomonadati</taxon>
        <taxon>Pseudomonadota</taxon>
        <taxon>Gammaproteobacteria</taxon>
        <taxon>Enterobacterales</taxon>
        <taxon>Morganellaceae</taxon>
        <taxon>Providencia</taxon>
    </lineage>
</organism>
<accession>A0A140NQH5</accession>
<dbReference type="EMBL" id="CP003488">
    <property type="protein sequence ID" value="AFH94202.1"/>
    <property type="molecule type" value="Genomic_DNA"/>
</dbReference>
<gene>
    <name evidence="1" type="ordered locus">S70_11775</name>
</gene>
<dbReference type="AlphaFoldDB" id="A0A140NQH5"/>